<organism evidence="1 2">
    <name type="scientific">Babesia duncani</name>
    <dbReference type="NCBI Taxonomy" id="323732"/>
    <lineage>
        <taxon>Eukaryota</taxon>
        <taxon>Sar</taxon>
        <taxon>Alveolata</taxon>
        <taxon>Apicomplexa</taxon>
        <taxon>Aconoidasida</taxon>
        <taxon>Piroplasmida</taxon>
        <taxon>Babesiidae</taxon>
        <taxon>Babesia</taxon>
    </lineage>
</organism>
<evidence type="ECO:0000313" key="2">
    <source>
        <dbReference type="Proteomes" id="UP001214638"/>
    </source>
</evidence>
<dbReference type="RefSeq" id="XP_067803328.1">
    <property type="nucleotide sequence ID" value="XM_067946764.1"/>
</dbReference>
<dbReference type="AlphaFoldDB" id="A0AAD9PKF5"/>
<proteinExistence type="predicted"/>
<sequence length="140" mass="16574">MTELMHIVDKLRDAAAHAKKECDSKIDATVTKISQRFLSARETQLELHQQLMQKEEKKQTQWKQGVEDSAKEFEKIRKNVVMLVETHKQNQKEFERKMAAIYTQYQKQRSKQDKIDSEEWSQLNQRLKSKLLQVTTLVIA</sequence>
<dbReference type="GeneID" id="94336031"/>
<evidence type="ECO:0000313" key="1">
    <source>
        <dbReference type="EMBL" id="KAK2196486.1"/>
    </source>
</evidence>
<dbReference type="EMBL" id="JALLKP010000002">
    <property type="protein sequence ID" value="KAK2196486.1"/>
    <property type="molecule type" value="Genomic_DNA"/>
</dbReference>
<dbReference type="Proteomes" id="UP001214638">
    <property type="component" value="Unassembled WGS sequence"/>
</dbReference>
<dbReference type="KEGG" id="bdw:94336031"/>
<keyword evidence="2" id="KW-1185">Reference proteome</keyword>
<protein>
    <submittedName>
        <fullName evidence="1">Uncharacterized protein</fullName>
    </submittedName>
</protein>
<comment type="caution">
    <text evidence="1">The sequence shown here is derived from an EMBL/GenBank/DDBJ whole genome shotgun (WGS) entry which is preliminary data.</text>
</comment>
<reference evidence="1" key="1">
    <citation type="journal article" date="2023" name="Nat. Microbiol.">
        <title>Babesia duncani multi-omics identifies virulence factors and drug targets.</title>
        <authorList>
            <person name="Singh P."/>
            <person name="Lonardi S."/>
            <person name="Liang Q."/>
            <person name="Vydyam P."/>
            <person name="Khabirova E."/>
            <person name="Fang T."/>
            <person name="Gihaz S."/>
            <person name="Thekkiniath J."/>
            <person name="Munshi M."/>
            <person name="Abel S."/>
            <person name="Ciampossin L."/>
            <person name="Batugedara G."/>
            <person name="Gupta M."/>
            <person name="Lu X.M."/>
            <person name="Lenz T."/>
            <person name="Chakravarty S."/>
            <person name="Cornillot E."/>
            <person name="Hu Y."/>
            <person name="Ma W."/>
            <person name="Gonzalez L.M."/>
            <person name="Sanchez S."/>
            <person name="Estrada K."/>
            <person name="Sanchez-Flores A."/>
            <person name="Montero E."/>
            <person name="Harb O.S."/>
            <person name="Le Roch K.G."/>
            <person name="Mamoun C.B."/>
        </authorList>
    </citation>
    <scope>NUCLEOTIDE SEQUENCE</scope>
    <source>
        <strain evidence="1">WA1</strain>
    </source>
</reference>
<accession>A0AAD9PKF5</accession>
<gene>
    <name evidence="1" type="ORF">BdWA1_001733</name>
</gene>
<name>A0AAD9PKF5_9APIC</name>